<dbReference type="GO" id="GO:0005829">
    <property type="term" value="C:cytosol"/>
    <property type="evidence" value="ECO:0007669"/>
    <property type="project" value="TreeGrafter"/>
</dbReference>
<dbReference type="InterPro" id="IPR012349">
    <property type="entry name" value="Split_barrel_FMN-bd"/>
</dbReference>
<protein>
    <submittedName>
        <fullName evidence="3">PPOX class F420-dependent oxidoreductase</fullName>
    </submittedName>
</protein>
<evidence type="ECO:0000259" key="2">
    <source>
        <dbReference type="Pfam" id="PF01243"/>
    </source>
</evidence>
<dbReference type="PANTHER" id="PTHR35176:SF6">
    <property type="entry name" value="HEME OXYGENASE HI_0854-RELATED"/>
    <property type="match status" value="1"/>
</dbReference>
<keyword evidence="4" id="KW-1185">Reference proteome</keyword>
<comment type="caution">
    <text evidence="3">The sequence shown here is derived from an EMBL/GenBank/DDBJ whole genome shotgun (WGS) entry which is preliminary data.</text>
</comment>
<organism evidence="3 4">
    <name type="scientific">Amycolatopsis iheyensis</name>
    <dbReference type="NCBI Taxonomy" id="2945988"/>
    <lineage>
        <taxon>Bacteria</taxon>
        <taxon>Bacillati</taxon>
        <taxon>Actinomycetota</taxon>
        <taxon>Actinomycetes</taxon>
        <taxon>Pseudonocardiales</taxon>
        <taxon>Pseudonocardiaceae</taxon>
        <taxon>Amycolatopsis</taxon>
    </lineage>
</organism>
<gene>
    <name evidence="3" type="ORF">M8542_04055</name>
</gene>
<keyword evidence="1" id="KW-0560">Oxidoreductase</keyword>
<proteinExistence type="predicted"/>
<dbReference type="Gene3D" id="2.30.110.10">
    <property type="entry name" value="Electron Transport, Fmn-binding Protein, Chain A"/>
    <property type="match status" value="1"/>
</dbReference>
<name>A0A9X2N447_9PSEU</name>
<dbReference type="InterPro" id="IPR011576">
    <property type="entry name" value="Pyridox_Oxase_N"/>
</dbReference>
<dbReference type="SUPFAM" id="SSF50475">
    <property type="entry name" value="FMN-binding split barrel"/>
    <property type="match status" value="1"/>
</dbReference>
<reference evidence="3" key="1">
    <citation type="submission" date="2022-06" db="EMBL/GenBank/DDBJ databases">
        <title>Amycolatopsis iheyaensis sp. nov., a new species of the genus Amycolatopsis isolated from soil in Iheya island, Japan.</title>
        <authorList>
            <person name="Ngamcharungchit C."/>
            <person name="Kanto H."/>
            <person name="Take A."/>
            <person name="Intra B."/>
            <person name="Matsumoto A."/>
            <person name="Panbangred W."/>
            <person name="Inahashi Y."/>
        </authorList>
    </citation>
    <scope>NUCLEOTIDE SEQUENCE</scope>
    <source>
        <strain evidence="3">OK19-0408</strain>
    </source>
</reference>
<dbReference type="GO" id="GO:0070967">
    <property type="term" value="F:coenzyme F420 binding"/>
    <property type="evidence" value="ECO:0007669"/>
    <property type="project" value="TreeGrafter"/>
</dbReference>
<evidence type="ECO:0000313" key="4">
    <source>
        <dbReference type="Proteomes" id="UP001144096"/>
    </source>
</evidence>
<dbReference type="Pfam" id="PF01243">
    <property type="entry name" value="PNPOx_N"/>
    <property type="match status" value="1"/>
</dbReference>
<dbReference type="PANTHER" id="PTHR35176">
    <property type="entry name" value="HEME OXYGENASE HI_0854-RELATED"/>
    <property type="match status" value="1"/>
</dbReference>
<dbReference type="GO" id="GO:0016627">
    <property type="term" value="F:oxidoreductase activity, acting on the CH-CH group of donors"/>
    <property type="evidence" value="ECO:0007669"/>
    <property type="project" value="TreeGrafter"/>
</dbReference>
<dbReference type="InterPro" id="IPR052019">
    <property type="entry name" value="F420H2_bilvrd_red/Heme_oxyg"/>
</dbReference>
<dbReference type="Proteomes" id="UP001144096">
    <property type="component" value="Unassembled WGS sequence"/>
</dbReference>
<feature type="domain" description="Pyridoxamine 5'-phosphate oxidase N-terminal" evidence="2">
    <location>
        <begin position="5"/>
        <end position="127"/>
    </location>
</feature>
<sequence length="131" mass="14572">MTLALTEAAREVLDGPHTAVIATSNADGRPQSSIVFVKRDGDTVVFSTIEGRLKTRNMRRDPRVSLLVASGPGRYVEIRGRVELTDDPEKALLLEMYDRYMGGKTPPPEPEAKRLIVRIVPEKLYDWPPAA</sequence>
<evidence type="ECO:0000313" key="3">
    <source>
        <dbReference type="EMBL" id="MCR6481981.1"/>
    </source>
</evidence>
<accession>A0A9X2N447</accession>
<dbReference type="RefSeq" id="WP_257918628.1">
    <property type="nucleotide sequence ID" value="NZ_JAMXQV010000002.1"/>
</dbReference>
<dbReference type="NCBIfam" id="TIGR03618">
    <property type="entry name" value="Rv1155_F420"/>
    <property type="match status" value="1"/>
</dbReference>
<dbReference type="EMBL" id="JAMXQV010000002">
    <property type="protein sequence ID" value="MCR6481981.1"/>
    <property type="molecule type" value="Genomic_DNA"/>
</dbReference>
<evidence type="ECO:0000256" key="1">
    <source>
        <dbReference type="ARBA" id="ARBA00023002"/>
    </source>
</evidence>
<dbReference type="InterPro" id="IPR019920">
    <property type="entry name" value="F420-binding_dom_put"/>
</dbReference>
<dbReference type="AlphaFoldDB" id="A0A9X2N447"/>